<organism evidence="9 10">
    <name type="scientific">Streptodolium elevatio</name>
    <dbReference type="NCBI Taxonomy" id="3157996"/>
    <lineage>
        <taxon>Bacteria</taxon>
        <taxon>Bacillati</taxon>
        <taxon>Actinomycetota</taxon>
        <taxon>Actinomycetes</taxon>
        <taxon>Kitasatosporales</taxon>
        <taxon>Streptomycetaceae</taxon>
        <taxon>Streptodolium</taxon>
    </lineage>
</organism>
<evidence type="ECO:0000259" key="8">
    <source>
        <dbReference type="Pfam" id="PF08281"/>
    </source>
</evidence>
<dbReference type="Gene3D" id="1.10.10.10">
    <property type="entry name" value="Winged helix-like DNA-binding domain superfamily/Winged helix DNA-binding domain"/>
    <property type="match status" value="1"/>
</dbReference>
<dbReference type="Proteomes" id="UP001551482">
    <property type="component" value="Unassembled WGS sequence"/>
</dbReference>
<dbReference type="SUPFAM" id="SSF88659">
    <property type="entry name" value="Sigma3 and sigma4 domains of RNA polymerase sigma factors"/>
    <property type="match status" value="1"/>
</dbReference>
<dbReference type="PANTHER" id="PTHR43133:SF50">
    <property type="entry name" value="ECF RNA POLYMERASE SIGMA FACTOR SIGM"/>
    <property type="match status" value="1"/>
</dbReference>
<dbReference type="NCBIfam" id="TIGR02937">
    <property type="entry name" value="sigma70-ECF"/>
    <property type="match status" value="1"/>
</dbReference>
<evidence type="ECO:0000256" key="3">
    <source>
        <dbReference type="ARBA" id="ARBA00023082"/>
    </source>
</evidence>
<sequence length="246" mass="26650">MRAARRDDADRAFQGFMTSRWDRLRRAAYLLTGNFHDAEDLAQAALVRVYVKWDRVSTSNEIDAYVWRILVHTNADRVRRRRIRELLGVGAPEQAGDDRTGQVDVRRSLLDALGRLPVRQRTVLVLCYFEDMSHAQVAEVLGTKASTVRGQVTRALARLRADGTLAVLAGRDPEEPPDESAAGAGPGPGTETGADADADAAASEEHAASVREDRIGGNVRTEANRSADAGGAPRGYTTNSVKAVGT</sequence>
<dbReference type="RefSeq" id="WP_358359770.1">
    <property type="nucleotide sequence ID" value="NZ_JBEZFP010000094.1"/>
</dbReference>
<dbReference type="InterPro" id="IPR036388">
    <property type="entry name" value="WH-like_DNA-bd_sf"/>
</dbReference>
<evidence type="ECO:0000259" key="7">
    <source>
        <dbReference type="Pfam" id="PF04542"/>
    </source>
</evidence>
<name>A0ABV3DRU1_9ACTN</name>
<dbReference type="InterPro" id="IPR039425">
    <property type="entry name" value="RNA_pol_sigma-70-like"/>
</dbReference>
<protein>
    <submittedName>
        <fullName evidence="9">SigE family RNA polymerase sigma factor</fullName>
    </submittedName>
</protein>
<dbReference type="InterPro" id="IPR013324">
    <property type="entry name" value="RNA_pol_sigma_r3/r4-like"/>
</dbReference>
<dbReference type="InterPro" id="IPR007627">
    <property type="entry name" value="RNA_pol_sigma70_r2"/>
</dbReference>
<dbReference type="CDD" id="cd06171">
    <property type="entry name" value="Sigma70_r4"/>
    <property type="match status" value="1"/>
</dbReference>
<evidence type="ECO:0000313" key="9">
    <source>
        <dbReference type="EMBL" id="MEU8137614.1"/>
    </source>
</evidence>
<dbReference type="PANTHER" id="PTHR43133">
    <property type="entry name" value="RNA POLYMERASE ECF-TYPE SIGMA FACTO"/>
    <property type="match status" value="1"/>
</dbReference>
<gene>
    <name evidence="9" type="ORF">AB0C36_29385</name>
</gene>
<feature type="domain" description="RNA polymerase sigma factor 70 region 4 type 2" evidence="8">
    <location>
        <begin position="107"/>
        <end position="159"/>
    </location>
</feature>
<evidence type="ECO:0000256" key="6">
    <source>
        <dbReference type="SAM" id="MobiDB-lite"/>
    </source>
</evidence>
<keyword evidence="4" id="KW-0238">DNA-binding</keyword>
<feature type="compositionally biased region" description="Basic and acidic residues" evidence="6">
    <location>
        <begin position="203"/>
        <end position="215"/>
    </location>
</feature>
<dbReference type="InterPro" id="IPR014325">
    <property type="entry name" value="RNA_pol_sigma-E_actinobac"/>
</dbReference>
<keyword evidence="3" id="KW-0731">Sigma factor</keyword>
<dbReference type="Pfam" id="PF04542">
    <property type="entry name" value="Sigma70_r2"/>
    <property type="match status" value="1"/>
</dbReference>
<feature type="compositionally biased region" description="Polar residues" evidence="6">
    <location>
        <begin position="236"/>
        <end position="246"/>
    </location>
</feature>
<evidence type="ECO:0000256" key="4">
    <source>
        <dbReference type="ARBA" id="ARBA00023125"/>
    </source>
</evidence>
<dbReference type="Gene3D" id="1.10.1740.10">
    <property type="match status" value="1"/>
</dbReference>
<dbReference type="InterPro" id="IPR013325">
    <property type="entry name" value="RNA_pol_sigma_r2"/>
</dbReference>
<keyword evidence="5" id="KW-0804">Transcription</keyword>
<dbReference type="NCBIfam" id="TIGR02983">
    <property type="entry name" value="SigE-fam_strep"/>
    <property type="match status" value="1"/>
</dbReference>
<dbReference type="Pfam" id="PF08281">
    <property type="entry name" value="Sigma70_r4_2"/>
    <property type="match status" value="1"/>
</dbReference>
<accession>A0ABV3DRU1</accession>
<comment type="caution">
    <text evidence="9">The sequence shown here is derived from an EMBL/GenBank/DDBJ whole genome shotgun (WGS) entry which is preliminary data.</text>
</comment>
<feature type="region of interest" description="Disordered" evidence="6">
    <location>
        <begin position="169"/>
        <end position="246"/>
    </location>
</feature>
<feature type="compositionally biased region" description="Low complexity" evidence="6">
    <location>
        <begin position="191"/>
        <end position="201"/>
    </location>
</feature>
<dbReference type="SUPFAM" id="SSF88946">
    <property type="entry name" value="Sigma2 domain of RNA polymerase sigma factors"/>
    <property type="match status" value="1"/>
</dbReference>
<keyword evidence="10" id="KW-1185">Reference proteome</keyword>
<proteinExistence type="inferred from homology"/>
<evidence type="ECO:0000256" key="5">
    <source>
        <dbReference type="ARBA" id="ARBA00023163"/>
    </source>
</evidence>
<dbReference type="InterPro" id="IPR014284">
    <property type="entry name" value="RNA_pol_sigma-70_dom"/>
</dbReference>
<feature type="domain" description="RNA polymerase sigma-70 region 2" evidence="7">
    <location>
        <begin position="22"/>
        <end position="82"/>
    </location>
</feature>
<keyword evidence="2" id="KW-0805">Transcription regulation</keyword>
<reference evidence="9 10" key="1">
    <citation type="submission" date="2024-06" db="EMBL/GenBank/DDBJ databases">
        <title>The Natural Products Discovery Center: Release of the First 8490 Sequenced Strains for Exploring Actinobacteria Biosynthetic Diversity.</title>
        <authorList>
            <person name="Kalkreuter E."/>
            <person name="Kautsar S.A."/>
            <person name="Yang D."/>
            <person name="Bader C.D."/>
            <person name="Teijaro C.N."/>
            <person name="Fluegel L."/>
            <person name="Davis C.M."/>
            <person name="Simpson J.R."/>
            <person name="Lauterbach L."/>
            <person name="Steele A.D."/>
            <person name="Gui C."/>
            <person name="Meng S."/>
            <person name="Li G."/>
            <person name="Viehrig K."/>
            <person name="Ye F."/>
            <person name="Su P."/>
            <person name="Kiefer A.F."/>
            <person name="Nichols A."/>
            <person name="Cepeda A.J."/>
            <person name="Yan W."/>
            <person name="Fan B."/>
            <person name="Jiang Y."/>
            <person name="Adhikari A."/>
            <person name="Zheng C.-J."/>
            <person name="Schuster L."/>
            <person name="Cowan T.M."/>
            <person name="Smanski M.J."/>
            <person name="Chevrette M.G."/>
            <person name="De Carvalho L.P.S."/>
            <person name="Shen B."/>
        </authorList>
    </citation>
    <scope>NUCLEOTIDE SEQUENCE [LARGE SCALE GENOMIC DNA]</scope>
    <source>
        <strain evidence="9 10">NPDC048946</strain>
    </source>
</reference>
<dbReference type="EMBL" id="JBEZFP010000094">
    <property type="protein sequence ID" value="MEU8137614.1"/>
    <property type="molecule type" value="Genomic_DNA"/>
</dbReference>
<evidence type="ECO:0000313" key="10">
    <source>
        <dbReference type="Proteomes" id="UP001551482"/>
    </source>
</evidence>
<evidence type="ECO:0000256" key="2">
    <source>
        <dbReference type="ARBA" id="ARBA00023015"/>
    </source>
</evidence>
<comment type="similarity">
    <text evidence="1">Belongs to the sigma-70 factor family. ECF subfamily.</text>
</comment>
<dbReference type="InterPro" id="IPR013249">
    <property type="entry name" value="RNA_pol_sigma70_r4_t2"/>
</dbReference>
<evidence type="ECO:0000256" key="1">
    <source>
        <dbReference type="ARBA" id="ARBA00010641"/>
    </source>
</evidence>